<gene>
    <name evidence="11" type="ORF">OPV22_000914</name>
</gene>
<evidence type="ECO:0000256" key="6">
    <source>
        <dbReference type="ARBA" id="ARBA00023136"/>
    </source>
</evidence>
<dbReference type="GO" id="GO:0005737">
    <property type="term" value="C:cytoplasm"/>
    <property type="evidence" value="ECO:0007669"/>
    <property type="project" value="UniProtKB-ARBA"/>
</dbReference>
<comment type="subcellular location">
    <subcellularLocation>
        <location evidence="1">Membrane</location>
        <topology evidence="1">Multi-pass membrane protein</topology>
    </subcellularLocation>
</comment>
<dbReference type="InterPro" id="IPR000425">
    <property type="entry name" value="MIP"/>
</dbReference>
<comment type="similarity">
    <text evidence="7">Belongs to the MIP/aquaporin (TC 1.A.8) family. SIP (TC 1.A.8.10) subfamily.</text>
</comment>
<dbReference type="SUPFAM" id="SSF81338">
    <property type="entry name" value="Aquaporin-like"/>
    <property type="match status" value="1"/>
</dbReference>
<dbReference type="GO" id="GO:0016020">
    <property type="term" value="C:membrane"/>
    <property type="evidence" value="ECO:0007669"/>
    <property type="project" value="UniProtKB-SubCell"/>
</dbReference>
<keyword evidence="12" id="KW-1185">Reference proteome</keyword>
<keyword evidence="3 9" id="KW-0812">Transmembrane</keyword>
<dbReference type="Gene3D" id="1.20.1080.10">
    <property type="entry name" value="Glycerol uptake facilitator protein"/>
    <property type="match status" value="1"/>
</dbReference>
<evidence type="ECO:0000256" key="9">
    <source>
        <dbReference type="RuleBase" id="RU000477"/>
    </source>
</evidence>
<dbReference type="GO" id="GO:0012505">
    <property type="term" value="C:endomembrane system"/>
    <property type="evidence" value="ECO:0007669"/>
    <property type="project" value="UniProtKB-ARBA"/>
</dbReference>
<evidence type="ECO:0000256" key="5">
    <source>
        <dbReference type="ARBA" id="ARBA00022989"/>
    </source>
</evidence>
<feature type="transmembrane region" description="Helical" evidence="10">
    <location>
        <begin position="206"/>
        <end position="228"/>
    </location>
</feature>
<dbReference type="InterPro" id="IPR044222">
    <property type="entry name" value="SIP1-1/2-like"/>
</dbReference>
<feature type="transmembrane region" description="Helical" evidence="10">
    <location>
        <begin position="42"/>
        <end position="70"/>
    </location>
</feature>
<evidence type="ECO:0000256" key="1">
    <source>
        <dbReference type="ARBA" id="ARBA00004141"/>
    </source>
</evidence>
<keyword evidence="5 10" id="KW-1133">Transmembrane helix</keyword>
<evidence type="ECO:0000256" key="8">
    <source>
        <dbReference type="ARBA" id="ARBA00055597"/>
    </source>
</evidence>
<protein>
    <recommendedName>
        <fullName evidence="13">Aquaporin</fullName>
    </recommendedName>
</protein>
<dbReference type="AlphaFoldDB" id="A0AAV8RQC8"/>
<evidence type="ECO:0000313" key="11">
    <source>
        <dbReference type="EMBL" id="KAJ8510480.1"/>
    </source>
</evidence>
<evidence type="ECO:0008006" key="13">
    <source>
        <dbReference type="Google" id="ProtNLM"/>
    </source>
</evidence>
<feature type="transmembrane region" description="Helical" evidence="10">
    <location>
        <begin position="130"/>
        <end position="152"/>
    </location>
</feature>
<proteinExistence type="inferred from homology"/>
<name>A0AAV8RQC8_ENSVE</name>
<keyword evidence="4" id="KW-0677">Repeat</keyword>
<dbReference type="PRINTS" id="PR00783">
    <property type="entry name" value="MINTRINSICP"/>
</dbReference>
<keyword evidence="6 10" id="KW-0472">Membrane</keyword>
<comment type="function">
    <text evidence="8">Aquaporins facilitate the transport of water and small neutral solutes across cell membranes.</text>
</comment>
<dbReference type="EMBL" id="JAQQAF010000001">
    <property type="protein sequence ID" value="KAJ8510480.1"/>
    <property type="molecule type" value="Genomic_DNA"/>
</dbReference>
<dbReference type="FunFam" id="1.20.1080.10:FF:000043">
    <property type="entry name" value="Aquaporin SIP1-1"/>
    <property type="match status" value="1"/>
</dbReference>
<evidence type="ECO:0000256" key="3">
    <source>
        <dbReference type="ARBA" id="ARBA00022692"/>
    </source>
</evidence>
<dbReference type="Proteomes" id="UP001222027">
    <property type="component" value="Unassembled WGS sequence"/>
</dbReference>
<evidence type="ECO:0000313" key="12">
    <source>
        <dbReference type="Proteomes" id="UP001222027"/>
    </source>
</evidence>
<dbReference type="GO" id="GO:0015250">
    <property type="term" value="F:water channel activity"/>
    <property type="evidence" value="ECO:0007669"/>
    <property type="project" value="InterPro"/>
</dbReference>
<dbReference type="PANTHER" id="PTHR46739">
    <property type="entry name" value="AQUAPORIN SIP1-1"/>
    <property type="match status" value="1"/>
</dbReference>
<dbReference type="Pfam" id="PF00230">
    <property type="entry name" value="MIP"/>
    <property type="match status" value="1"/>
</dbReference>
<sequence length="238" mass="25213">MGAIRAAAADGLITFLWVFCVSTVRAATSLVTAALQIQGVAFSLFVTTLLIFALVFIFGLIAAAIGGASFNPTATAALYAAGLGSDNLLSMALRFPAQAAGAVAGALAIMEVMPPQYKRMLGGPSLKVDLHTGAVAEGVLTFTITLAVLWIIIRGPRSPVVKTWMVAVSTVAMVVAGAGYTGPAMNPANAFGWAYINNRHNTWEQFYVYWICPFIGAIVAGWFFRFIFPQRAEKAKKA</sequence>
<accession>A0AAV8RQC8</accession>
<feature type="transmembrane region" description="Helical" evidence="10">
    <location>
        <begin position="164"/>
        <end position="186"/>
    </location>
</feature>
<comment type="caution">
    <text evidence="11">The sequence shown here is derived from an EMBL/GenBank/DDBJ whole genome shotgun (WGS) entry which is preliminary data.</text>
</comment>
<evidence type="ECO:0000256" key="7">
    <source>
        <dbReference type="ARBA" id="ARBA00024030"/>
    </source>
</evidence>
<evidence type="ECO:0000256" key="4">
    <source>
        <dbReference type="ARBA" id="ARBA00022737"/>
    </source>
</evidence>
<evidence type="ECO:0000256" key="10">
    <source>
        <dbReference type="SAM" id="Phobius"/>
    </source>
</evidence>
<organism evidence="11 12">
    <name type="scientific">Ensete ventricosum</name>
    <name type="common">Abyssinian banana</name>
    <name type="synonym">Musa ensete</name>
    <dbReference type="NCBI Taxonomy" id="4639"/>
    <lineage>
        <taxon>Eukaryota</taxon>
        <taxon>Viridiplantae</taxon>
        <taxon>Streptophyta</taxon>
        <taxon>Embryophyta</taxon>
        <taxon>Tracheophyta</taxon>
        <taxon>Spermatophyta</taxon>
        <taxon>Magnoliopsida</taxon>
        <taxon>Liliopsida</taxon>
        <taxon>Zingiberales</taxon>
        <taxon>Musaceae</taxon>
        <taxon>Ensete</taxon>
    </lineage>
</organism>
<keyword evidence="2 9" id="KW-0813">Transport</keyword>
<evidence type="ECO:0000256" key="2">
    <source>
        <dbReference type="ARBA" id="ARBA00022448"/>
    </source>
</evidence>
<reference evidence="11 12" key="1">
    <citation type="submission" date="2022-12" db="EMBL/GenBank/DDBJ databases">
        <title>Chromosome-scale assembly of the Ensete ventricosum genome.</title>
        <authorList>
            <person name="Dussert Y."/>
            <person name="Stocks J."/>
            <person name="Wendawek A."/>
            <person name="Woldeyes F."/>
            <person name="Nichols R.A."/>
            <person name="Borrell J.S."/>
        </authorList>
    </citation>
    <scope>NUCLEOTIDE SEQUENCE [LARGE SCALE GENOMIC DNA]</scope>
    <source>
        <strain evidence="12">cv. Maze</strain>
        <tissue evidence="11">Seeds</tissue>
    </source>
</reference>
<dbReference type="InterPro" id="IPR023271">
    <property type="entry name" value="Aquaporin-like"/>
</dbReference>
<dbReference type="PANTHER" id="PTHR46739:SF3">
    <property type="entry name" value="AQUAPORIN SIP1-1"/>
    <property type="match status" value="1"/>
</dbReference>
<feature type="transmembrane region" description="Helical" evidence="10">
    <location>
        <begin position="91"/>
        <end position="110"/>
    </location>
</feature>